<evidence type="ECO:0008006" key="5">
    <source>
        <dbReference type="Google" id="ProtNLM"/>
    </source>
</evidence>
<dbReference type="InterPro" id="IPR050642">
    <property type="entry name" value="PDH_E1_Alpha_Subunit"/>
</dbReference>
<organism evidence="4">
    <name type="scientific">Arabidopsis lyrata subsp. lyrata</name>
    <name type="common">Lyre-leaved rock-cress</name>
    <dbReference type="NCBI Taxonomy" id="81972"/>
    <lineage>
        <taxon>Eukaryota</taxon>
        <taxon>Viridiplantae</taxon>
        <taxon>Streptophyta</taxon>
        <taxon>Embryophyta</taxon>
        <taxon>Tracheophyta</taxon>
        <taxon>Spermatophyta</taxon>
        <taxon>Magnoliopsida</taxon>
        <taxon>eudicotyledons</taxon>
        <taxon>Gunneridae</taxon>
        <taxon>Pentapetalae</taxon>
        <taxon>rosids</taxon>
        <taxon>malvids</taxon>
        <taxon>Brassicales</taxon>
        <taxon>Brassicaceae</taxon>
        <taxon>Camelineae</taxon>
        <taxon>Arabidopsis</taxon>
    </lineage>
</organism>
<dbReference type="PANTHER" id="PTHR11516:SF60">
    <property type="entry name" value="PYRUVATE DEHYDROGENASE E1 COMPONENT SUBUNIT ALPHA"/>
    <property type="match status" value="1"/>
</dbReference>
<dbReference type="eggNOG" id="KOG0225">
    <property type="taxonomic scope" value="Eukaryota"/>
</dbReference>
<dbReference type="PANTHER" id="PTHR11516">
    <property type="entry name" value="PYRUVATE DEHYDROGENASE E1 COMPONENT, ALPHA SUBUNIT BACTERIAL AND ORGANELLAR"/>
    <property type="match status" value="1"/>
</dbReference>
<comment type="cofactor">
    <cofactor evidence="1">
        <name>thiamine diphosphate</name>
        <dbReference type="ChEBI" id="CHEBI:58937"/>
    </cofactor>
</comment>
<dbReference type="GO" id="GO:0004739">
    <property type="term" value="F:pyruvate dehydrogenase (acetyl-transferring) activity"/>
    <property type="evidence" value="ECO:0007669"/>
    <property type="project" value="TreeGrafter"/>
</dbReference>
<dbReference type="Gramene" id="scaffold_104142.1">
    <property type="protein sequence ID" value="scaffold_104142.1"/>
    <property type="gene ID" value="scaffold_104142.1"/>
</dbReference>
<keyword evidence="4" id="KW-1185">Reference proteome</keyword>
<evidence type="ECO:0000313" key="4">
    <source>
        <dbReference type="Proteomes" id="UP000008694"/>
    </source>
</evidence>
<dbReference type="InterPro" id="IPR029061">
    <property type="entry name" value="THDP-binding"/>
</dbReference>
<gene>
    <name evidence="3" type="ORF">ARALYDRAFT_891348</name>
</gene>
<accession>D7KNM6</accession>
<keyword evidence="2" id="KW-0786">Thiamine pyrophosphate</keyword>
<evidence type="ECO:0000256" key="1">
    <source>
        <dbReference type="ARBA" id="ARBA00001964"/>
    </source>
</evidence>
<proteinExistence type="predicted"/>
<reference evidence="4" key="1">
    <citation type="journal article" date="2011" name="Nat. Genet.">
        <title>The Arabidopsis lyrata genome sequence and the basis of rapid genome size change.</title>
        <authorList>
            <person name="Hu T.T."/>
            <person name="Pattyn P."/>
            <person name="Bakker E.G."/>
            <person name="Cao J."/>
            <person name="Cheng J.-F."/>
            <person name="Clark R.M."/>
            <person name="Fahlgren N."/>
            <person name="Fawcett J.A."/>
            <person name="Grimwood J."/>
            <person name="Gundlach H."/>
            <person name="Haberer G."/>
            <person name="Hollister J.D."/>
            <person name="Ossowski S."/>
            <person name="Ottilar R.P."/>
            <person name="Salamov A.A."/>
            <person name="Schneeberger K."/>
            <person name="Spannagl M."/>
            <person name="Wang X."/>
            <person name="Yang L."/>
            <person name="Nasrallah M.E."/>
            <person name="Bergelson J."/>
            <person name="Carrington J.C."/>
            <person name="Gaut B.S."/>
            <person name="Schmutz J."/>
            <person name="Mayer K.F.X."/>
            <person name="Van de Peer Y."/>
            <person name="Grigoriev I.V."/>
            <person name="Nordborg M."/>
            <person name="Weigel D."/>
            <person name="Guo Y.-L."/>
        </authorList>
    </citation>
    <scope>NUCLEOTIDE SEQUENCE [LARGE SCALE GENOMIC DNA]</scope>
    <source>
        <strain evidence="4">cv. MN47</strain>
    </source>
</reference>
<dbReference type="STRING" id="81972.D7KNM6"/>
<dbReference type="HOGENOM" id="CLU_2472123_0_0_1"/>
<name>D7KNM6_ARALL</name>
<protein>
    <recommendedName>
        <fullName evidence="5">Dehydrogenase E1 component domain-containing protein</fullName>
    </recommendedName>
</protein>
<sequence>MATAFTPTMLTKGLELYEDMILGRSVEDMCAQIYYREKMFGFVHLYNGHEGDMCLVLVEDMCAHLYIRDHVHSHPRCLCSCCYESIRL</sequence>
<evidence type="ECO:0000256" key="2">
    <source>
        <dbReference type="ARBA" id="ARBA00023052"/>
    </source>
</evidence>
<dbReference type="Gene3D" id="3.40.50.970">
    <property type="match status" value="1"/>
</dbReference>
<dbReference type="SUPFAM" id="SSF52518">
    <property type="entry name" value="Thiamin diphosphate-binding fold (THDP-binding)"/>
    <property type="match status" value="1"/>
</dbReference>
<dbReference type="GO" id="GO:0006086">
    <property type="term" value="P:pyruvate decarboxylation to acetyl-CoA"/>
    <property type="evidence" value="ECO:0007669"/>
    <property type="project" value="TreeGrafter"/>
</dbReference>
<dbReference type="AlphaFoldDB" id="D7KNM6"/>
<dbReference type="EMBL" id="GL348713">
    <property type="protein sequence ID" value="EFH70220.1"/>
    <property type="molecule type" value="Genomic_DNA"/>
</dbReference>
<dbReference type="Proteomes" id="UP000008694">
    <property type="component" value="Unassembled WGS sequence"/>
</dbReference>
<evidence type="ECO:0000313" key="3">
    <source>
        <dbReference type="EMBL" id="EFH70220.1"/>
    </source>
</evidence>